<name>A0A6A6VPP6_9PEZI</name>
<proteinExistence type="predicted"/>
<organism evidence="1 2">
    <name type="scientific">Pseudovirgaria hyperparasitica</name>
    <dbReference type="NCBI Taxonomy" id="470096"/>
    <lineage>
        <taxon>Eukaryota</taxon>
        <taxon>Fungi</taxon>
        <taxon>Dikarya</taxon>
        <taxon>Ascomycota</taxon>
        <taxon>Pezizomycotina</taxon>
        <taxon>Dothideomycetes</taxon>
        <taxon>Dothideomycetes incertae sedis</taxon>
        <taxon>Acrospermales</taxon>
        <taxon>Acrospermaceae</taxon>
        <taxon>Pseudovirgaria</taxon>
    </lineage>
</organism>
<gene>
    <name evidence="1" type="ORF">EJ05DRAFT_458978</name>
</gene>
<evidence type="ECO:0000313" key="2">
    <source>
        <dbReference type="Proteomes" id="UP000799437"/>
    </source>
</evidence>
<dbReference type="GeneID" id="54483619"/>
<keyword evidence="2" id="KW-1185">Reference proteome</keyword>
<evidence type="ECO:0000313" key="1">
    <source>
        <dbReference type="EMBL" id="KAF2752608.1"/>
    </source>
</evidence>
<feature type="non-terminal residue" evidence="1">
    <location>
        <position position="69"/>
    </location>
</feature>
<protein>
    <submittedName>
        <fullName evidence="1">Uncharacterized protein</fullName>
    </submittedName>
</protein>
<reference evidence="1" key="1">
    <citation type="journal article" date="2020" name="Stud. Mycol.">
        <title>101 Dothideomycetes genomes: a test case for predicting lifestyles and emergence of pathogens.</title>
        <authorList>
            <person name="Haridas S."/>
            <person name="Albert R."/>
            <person name="Binder M."/>
            <person name="Bloem J."/>
            <person name="Labutti K."/>
            <person name="Salamov A."/>
            <person name="Andreopoulos B."/>
            <person name="Baker S."/>
            <person name="Barry K."/>
            <person name="Bills G."/>
            <person name="Bluhm B."/>
            <person name="Cannon C."/>
            <person name="Castanera R."/>
            <person name="Culley D."/>
            <person name="Daum C."/>
            <person name="Ezra D."/>
            <person name="Gonzalez J."/>
            <person name="Henrissat B."/>
            <person name="Kuo A."/>
            <person name="Liang C."/>
            <person name="Lipzen A."/>
            <person name="Lutzoni F."/>
            <person name="Magnuson J."/>
            <person name="Mondo S."/>
            <person name="Nolan M."/>
            <person name="Ohm R."/>
            <person name="Pangilinan J."/>
            <person name="Park H.-J."/>
            <person name="Ramirez L."/>
            <person name="Alfaro M."/>
            <person name="Sun H."/>
            <person name="Tritt A."/>
            <person name="Yoshinaga Y."/>
            <person name="Zwiers L.-H."/>
            <person name="Turgeon B."/>
            <person name="Goodwin S."/>
            <person name="Spatafora J."/>
            <person name="Crous P."/>
            <person name="Grigoriev I."/>
        </authorList>
    </citation>
    <scope>NUCLEOTIDE SEQUENCE</scope>
    <source>
        <strain evidence="1">CBS 121739</strain>
    </source>
</reference>
<sequence>MLMKTGSCVVTNELLVHLDRTLRCMLSWSAFSNAEEVYGATLMTHSAGTFSQSILQMYDDFENYRNLRD</sequence>
<accession>A0A6A6VPP6</accession>
<dbReference type="EMBL" id="ML996605">
    <property type="protein sequence ID" value="KAF2752608.1"/>
    <property type="molecule type" value="Genomic_DNA"/>
</dbReference>
<dbReference type="RefSeq" id="XP_033595066.1">
    <property type="nucleotide sequence ID" value="XM_033742565.1"/>
</dbReference>
<dbReference type="Proteomes" id="UP000799437">
    <property type="component" value="Unassembled WGS sequence"/>
</dbReference>
<dbReference type="AlphaFoldDB" id="A0A6A6VPP6"/>